<dbReference type="Pfam" id="PF25331">
    <property type="entry name" value="C2_Mug190_3rd"/>
    <property type="match status" value="1"/>
</dbReference>
<feature type="domain" description="C2" evidence="13">
    <location>
        <begin position="606"/>
        <end position="735"/>
    </location>
</feature>
<feature type="compositionally biased region" description="Basic and acidic residues" evidence="11">
    <location>
        <begin position="162"/>
        <end position="172"/>
    </location>
</feature>
<feature type="region of interest" description="Disordered" evidence="11">
    <location>
        <begin position="853"/>
        <end position="877"/>
    </location>
</feature>
<feature type="region of interest" description="Disordered" evidence="11">
    <location>
        <begin position="414"/>
        <end position="479"/>
    </location>
</feature>
<feature type="compositionally biased region" description="Low complexity" evidence="11">
    <location>
        <begin position="1182"/>
        <end position="1192"/>
    </location>
</feature>
<dbReference type="PROSITE" id="PS50004">
    <property type="entry name" value="C2"/>
    <property type="match status" value="2"/>
</dbReference>
<evidence type="ECO:0000256" key="4">
    <source>
        <dbReference type="ARBA" id="ARBA00022692"/>
    </source>
</evidence>
<dbReference type="EMBL" id="MU253804">
    <property type="protein sequence ID" value="KAG9246427.1"/>
    <property type="molecule type" value="Genomic_DNA"/>
</dbReference>
<organism evidence="15 16">
    <name type="scientific">Calycina marina</name>
    <dbReference type="NCBI Taxonomy" id="1763456"/>
    <lineage>
        <taxon>Eukaryota</taxon>
        <taxon>Fungi</taxon>
        <taxon>Dikarya</taxon>
        <taxon>Ascomycota</taxon>
        <taxon>Pezizomycotina</taxon>
        <taxon>Leotiomycetes</taxon>
        <taxon>Helotiales</taxon>
        <taxon>Pezizellaceae</taxon>
        <taxon>Calycina</taxon>
    </lineage>
</organism>
<name>A0A9P7Z6W7_9HELO</name>
<dbReference type="InterPro" id="IPR000008">
    <property type="entry name" value="C2_dom"/>
</dbReference>
<feature type="compositionally biased region" description="Basic residues" evidence="11">
    <location>
        <begin position="13"/>
        <end position="22"/>
    </location>
</feature>
<feature type="transmembrane region" description="Helical" evidence="12">
    <location>
        <begin position="256"/>
        <end position="279"/>
    </location>
</feature>
<keyword evidence="4 12" id="KW-0812">Transmembrane</keyword>
<feature type="transmembrane region" description="Helical" evidence="12">
    <location>
        <begin position="285"/>
        <end position="307"/>
    </location>
</feature>
<evidence type="ECO:0000259" key="13">
    <source>
        <dbReference type="PROSITE" id="PS50004"/>
    </source>
</evidence>
<feature type="compositionally biased region" description="Basic and acidic residues" evidence="11">
    <location>
        <begin position="445"/>
        <end position="477"/>
    </location>
</feature>
<feature type="compositionally biased region" description="Basic and acidic residues" evidence="11">
    <location>
        <begin position="1238"/>
        <end position="1249"/>
    </location>
</feature>
<dbReference type="GO" id="GO:0005789">
    <property type="term" value="C:endoplasmic reticulum membrane"/>
    <property type="evidence" value="ECO:0007669"/>
    <property type="project" value="UniProtKB-SubCell"/>
</dbReference>
<evidence type="ECO:0000313" key="15">
    <source>
        <dbReference type="EMBL" id="KAG9246427.1"/>
    </source>
</evidence>
<evidence type="ECO:0000259" key="14">
    <source>
        <dbReference type="PROSITE" id="PS51847"/>
    </source>
</evidence>
<evidence type="ECO:0000256" key="1">
    <source>
        <dbReference type="ARBA" id="ARBA00004586"/>
    </source>
</evidence>
<feature type="compositionally biased region" description="Gly residues" evidence="11">
    <location>
        <begin position="119"/>
        <end position="130"/>
    </location>
</feature>
<dbReference type="PROSITE" id="PS51847">
    <property type="entry name" value="SMP"/>
    <property type="match status" value="1"/>
</dbReference>
<feature type="region of interest" description="Disordered" evidence="11">
    <location>
        <begin position="783"/>
        <end position="817"/>
    </location>
</feature>
<evidence type="ECO:0000256" key="9">
    <source>
        <dbReference type="ARBA" id="ARBA00023121"/>
    </source>
</evidence>
<feature type="domain" description="C2" evidence="13">
    <location>
        <begin position="820"/>
        <end position="960"/>
    </location>
</feature>
<comment type="caution">
    <text evidence="15">The sequence shown here is derived from an EMBL/GenBank/DDBJ whole genome shotgun (WGS) entry which is preliminary data.</text>
</comment>
<evidence type="ECO:0000313" key="16">
    <source>
        <dbReference type="Proteomes" id="UP000887226"/>
    </source>
</evidence>
<dbReference type="InterPro" id="IPR037767">
    <property type="entry name" value="C2A_Mug190-like"/>
</dbReference>
<proteinExistence type="predicted"/>
<feature type="compositionally biased region" description="Acidic residues" evidence="11">
    <location>
        <begin position="1167"/>
        <end position="1181"/>
    </location>
</feature>
<dbReference type="GO" id="GO:0006869">
    <property type="term" value="P:lipid transport"/>
    <property type="evidence" value="ECO:0007669"/>
    <property type="project" value="UniProtKB-KW"/>
</dbReference>
<dbReference type="CDD" id="cd21676">
    <property type="entry name" value="SMP_Mug190"/>
    <property type="match status" value="1"/>
</dbReference>
<evidence type="ECO:0000256" key="3">
    <source>
        <dbReference type="ARBA" id="ARBA00022553"/>
    </source>
</evidence>
<keyword evidence="8" id="KW-0445">Lipid transport</keyword>
<dbReference type="InterPro" id="IPR057349">
    <property type="entry name" value="C2_Mug190_3rd"/>
</dbReference>
<evidence type="ECO:0000256" key="12">
    <source>
        <dbReference type="SAM" id="Phobius"/>
    </source>
</evidence>
<feature type="compositionally biased region" description="Polar residues" evidence="11">
    <location>
        <begin position="77"/>
        <end position="93"/>
    </location>
</feature>
<keyword evidence="9" id="KW-0446">Lipid-binding</keyword>
<dbReference type="PANTHER" id="PTHR47348:SF2">
    <property type="entry name" value="MEIOTICALLY UP-REGULATED 190 PROTEIN"/>
    <property type="match status" value="1"/>
</dbReference>
<keyword evidence="3" id="KW-0597">Phosphoprotein</keyword>
<dbReference type="InterPro" id="IPR031468">
    <property type="entry name" value="SMP_LBD"/>
</dbReference>
<dbReference type="InterPro" id="IPR037765">
    <property type="entry name" value="C2B_Tricalbin"/>
</dbReference>
<feature type="compositionally biased region" description="Acidic residues" evidence="11">
    <location>
        <begin position="45"/>
        <end position="55"/>
    </location>
</feature>
<keyword evidence="10 12" id="KW-0472">Membrane</keyword>
<dbReference type="GO" id="GO:0008289">
    <property type="term" value="F:lipid binding"/>
    <property type="evidence" value="ECO:0007669"/>
    <property type="project" value="UniProtKB-KW"/>
</dbReference>
<dbReference type="GO" id="GO:0061817">
    <property type="term" value="P:endoplasmic reticulum-plasma membrane tethering"/>
    <property type="evidence" value="ECO:0007669"/>
    <property type="project" value="InterPro"/>
</dbReference>
<feature type="compositionally biased region" description="Basic and acidic residues" evidence="11">
    <location>
        <begin position="56"/>
        <end position="76"/>
    </location>
</feature>
<keyword evidence="2" id="KW-0813">Transport</keyword>
<dbReference type="CDD" id="cd04041">
    <property type="entry name" value="C2A_fungal"/>
    <property type="match status" value="1"/>
</dbReference>
<gene>
    <name evidence="15" type="ORF">BJ878DRAFT_496988</name>
</gene>
<comment type="subcellular location">
    <subcellularLocation>
        <location evidence="1">Endoplasmic reticulum membrane</location>
    </subcellularLocation>
</comment>
<feature type="compositionally biased region" description="Basic and acidic residues" evidence="11">
    <location>
        <begin position="185"/>
        <end position="195"/>
    </location>
</feature>
<dbReference type="PANTHER" id="PTHR47348">
    <property type="entry name" value="MEIOTICALLY UP-REGULATED GENE 190 PROTEIN"/>
    <property type="match status" value="1"/>
</dbReference>
<accession>A0A9P7Z6W7</accession>
<feature type="region of interest" description="Disordered" evidence="11">
    <location>
        <begin position="1"/>
        <end position="216"/>
    </location>
</feature>
<feature type="domain" description="SMP-LTD" evidence="14">
    <location>
        <begin position="341"/>
        <end position="608"/>
    </location>
</feature>
<feature type="compositionally biased region" description="Basic and acidic residues" evidence="11">
    <location>
        <begin position="417"/>
        <end position="430"/>
    </location>
</feature>
<dbReference type="Proteomes" id="UP000887226">
    <property type="component" value="Unassembled WGS sequence"/>
</dbReference>
<evidence type="ECO:0000256" key="6">
    <source>
        <dbReference type="ARBA" id="ARBA00022824"/>
    </source>
</evidence>
<evidence type="ECO:0000256" key="2">
    <source>
        <dbReference type="ARBA" id="ARBA00022448"/>
    </source>
</evidence>
<keyword evidence="16" id="KW-1185">Reference proteome</keyword>
<keyword evidence="7 12" id="KW-1133">Transmembrane helix</keyword>
<reference evidence="15" key="1">
    <citation type="journal article" date="2021" name="IMA Fungus">
        <title>Genomic characterization of three marine fungi, including Emericellopsis atlantica sp. nov. with signatures of a generalist lifestyle and marine biomass degradation.</title>
        <authorList>
            <person name="Hagestad O.C."/>
            <person name="Hou L."/>
            <person name="Andersen J.H."/>
            <person name="Hansen E.H."/>
            <person name="Altermark B."/>
            <person name="Li C."/>
            <person name="Kuhnert E."/>
            <person name="Cox R.J."/>
            <person name="Crous P.W."/>
            <person name="Spatafora J.W."/>
            <person name="Lail K."/>
            <person name="Amirebrahimi M."/>
            <person name="Lipzen A."/>
            <person name="Pangilinan J."/>
            <person name="Andreopoulos W."/>
            <person name="Hayes R.D."/>
            <person name="Ng V."/>
            <person name="Grigoriev I.V."/>
            <person name="Jackson S.A."/>
            <person name="Sutton T.D.S."/>
            <person name="Dobson A.D.W."/>
            <person name="Rama T."/>
        </authorList>
    </citation>
    <scope>NUCLEOTIDE SEQUENCE</scope>
    <source>
        <strain evidence="15">TRa3180A</strain>
    </source>
</reference>
<dbReference type="Pfam" id="PF25669">
    <property type="entry name" value="SMP_MUG190-like"/>
    <property type="match status" value="2"/>
</dbReference>
<dbReference type="CDD" id="cd04052">
    <property type="entry name" value="C2B_Tricalbin-like"/>
    <property type="match status" value="1"/>
</dbReference>
<evidence type="ECO:0000256" key="7">
    <source>
        <dbReference type="ARBA" id="ARBA00022989"/>
    </source>
</evidence>
<dbReference type="SUPFAM" id="SSF49562">
    <property type="entry name" value="C2 domain (Calcium/lipid-binding domain, CaLB)"/>
    <property type="match status" value="2"/>
</dbReference>
<dbReference type="SMART" id="SM00239">
    <property type="entry name" value="C2"/>
    <property type="match status" value="2"/>
</dbReference>
<keyword evidence="6" id="KW-0256">Endoplasmic reticulum</keyword>
<evidence type="ECO:0000256" key="8">
    <source>
        <dbReference type="ARBA" id="ARBA00023055"/>
    </source>
</evidence>
<feature type="region of interest" description="Disordered" evidence="11">
    <location>
        <begin position="1163"/>
        <end position="1267"/>
    </location>
</feature>
<feature type="compositionally biased region" description="Low complexity" evidence="11">
    <location>
        <begin position="1204"/>
        <end position="1215"/>
    </location>
</feature>
<dbReference type="OrthoDB" id="419768at2759"/>
<protein>
    <submittedName>
        <fullName evidence="15">Uncharacterized protein</fullName>
    </submittedName>
</protein>
<evidence type="ECO:0000256" key="10">
    <source>
        <dbReference type="ARBA" id="ARBA00023136"/>
    </source>
</evidence>
<evidence type="ECO:0000256" key="11">
    <source>
        <dbReference type="SAM" id="MobiDB-lite"/>
    </source>
</evidence>
<dbReference type="Gene3D" id="2.60.40.150">
    <property type="entry name" value="C2 domain"/>
    <property type="match status" value="2"/>
</dbReference>
<sequence length="1313" mass="146082">MSSTDFIEEAGKKNYHAPHSGHHQIPTIQKYREHRDEIDERQELAEEAQQSDDDDSKPKRAFDSAKAIFKGEDTKQDPSGNPYPTANRNTTQVDAAPGEHDSSIPGVDSAQDRQNNGNGKTGAEGQSGGKSKGKDGKPDQTATEKVAGLSDPKEKRKAMKSSVRDDGGREITDPVTHLPLVIRDSTAKDAKRAPENEPSPGETTRTATGTDGAPKSIDKLNQEKAEMQEDYDGLQRVFPPPNFEDTKTKLYQTFQFALTVGMGSITALATLVLLVLIVTHLTSHVYITSAITVAVALVVGAALTWVIRGWLGKKVQGIWEDEVWDAARIDEQNINNDSGKLPESVAWMNGLLSSVWPLINPDLFASIVDMLEDVMQASLPKIIKMVSVDDLGQGSESIRILGIRWLPTGAASQTVDEEGHLSKGNDKAANDRSAPGQGEEEDHEYQENHENDSPDAKKDAQQEKAKEEEQQALREGMEAEQGDFVNMELAFSYRARSSGKSIRSKAKNAHLYLKFYLPGGVFVPVWVELKGIIGTMRLRLQLTPDPPFFSLCTLTFLGQPRVDMSCVPLSKHLPNLMNVPLISSFVQSSIDAALAEYVAPKSLTLDLKDMLVGDDFKKDTVAKGVIMVFIKSAKGFKQGDTGIGPMGGTSDSYVTCSWGKFGKTVFSTRIIQKEQCPVWHEWAFIPVTAEELNAEESLRLQLWDSDKHTADDDLGRVEVDLKKLMSSSDTKNKMCDREDRFVGSDTNENMPGNLSWSVGYYVKSRITDEQLHNQTADKDIRTKDALRKHVSKMSESKLREATAHDETKELKQQKAQDYKEREDSLICASPPDSQHSSGILSIQIHNITGLEIQSLQKRDRHNKDDGEDREDEADQSTDLPSSYCAIILNHKKIFMTRTKPKNAKPFFNAGTERFIRNWKTAEIMIGVRDAKEGENDALLGVIFLPLAKVFAKRSQVMGTYRLEGGTGFGRARVSMVFRSVEMQLPRELLGWEYGTLEIKAPVKLKGSRQDLQSHRIKFRSNISHAKMVPSDDGQWRPKHEKEELFLPCRNRYGMPLILEFRKSSLGPDSTPAFAVFWLANIVDEEEQAITVPIWKGGKDNLKRAETCAEYQGIEEGEQPIAEIELTLKFWSGLSGYHKKFAKKSKTADMRDVMEVLDTVNDKIEAEHNDDEAFTDDSEDSDSTSTSSPAGPTGKRRADKPKKLNSTTNDSDSASSGDERHGSTSNPFKIIKNKAQSIVDERQASDDGDRGPIAQMKDYKDHKKQLHRQHRGIMQWKGARTAAWAMDKARSAKGQTVAKVFDHGDKGVGIEREV</sequence>
<dbReference type="InterPro" id="IPR035892">
    <property type="entry name" value="C2_domain_sf"/>
</dbReference>
<keyword evidence="5" id="KW-0677">Repeat</keyword>
<dbReference type="Pfam" id="PF00168">
    <property type="entry name" value="C2"/>
    <property type="match status" value="2"/>
</dbReference>
<feature type="compositionally biased region" description="Basic and acidic residues" evidence="11">
    <location>
        <begin position="30"/>
        <end position="44"/>
    </location>
</feature>
<evidence type="ECO:0000256" key="5">
    <source>
        <dbReference type="ARBA" id="ARBA00022737"/>
    </source>
</evidence>